<dbReference type="OrthoDB" id="8237599at2"/>
<keyword evidence="1" id="KW-0472">Membrane</keyword>
<keyword evidence="1" id="KW-1133">Transmembrane helix</keyword>
<evidence type="ECO:0000313" key="3">
    <source>
        <dbReference type="EMBL" id="SED76391.1"/>
    </source>
</evidence>
<evidence type="ECO:0000313" key="4">
    <source>
        <dbReference type="Proteomes" id="UP000198992"/>
    </source>
</evidence>
<dbReference type="EMBL" id="FNTH01000001">
    <property type="protein sequence ID" value="SED76391.1"/>
    <property type="molecule type" value="Genomic_DNA"/>
</dbReference>
<dbReference type="Pfam" id="PF07811">
    <property type="entry name" value="TadE"/>
    <property type="match status" value="1"/>
</dbReference>
<feature type="transmembrane region" description="Helical" evidence="1">
    <location>
        <begin position="20"/>
        <end position="39"/>
    </location>
</feature>
<dbReference type="Proteomes" id="UP000198992">
    <property type="component" value="Unassembled WGS sequence"/>
</dbReference>
<keyword evidence="1" id="KW-0812">Transmembrane</keyword>
<dbReference type="AlphaFoldDB" id="A0A1H5DC08"/>
<name>A0A1H5DC08_9BRAD</name>
<dbReference type="RefSeq" id="WP_092122303.1">
    <property type="nucleotide sequence ID" value="NZ_FNTH01000001.1"/>
</dbReference>
<protein>
    <submittedName>
        <fullName evidence="3">TadE-like protein</fullName>
    </submittedName>
</protein>
<reference evidence="3 4" key="1">
    <citation type="submission" date="2016-10" db="EMBL/GenBank/DDBJ databases">
        <authorList>
            <person name="de Groot N.N."/>
        </authorList>
    </citation>
    <scope>NUCLEOTIDE SEQUENCE [LARGE SCALE GENOMIC DNA]</scope>
    <source>
        <strain evidence="3 4">MT12</strain>
    </source>
</reference>
<proteinExistence type="predicted"/>
<gene>
    <name evidence="3" type="ORF">SAMN05444164_5725</name>
</gene>
<organism evidence="3 4">
    <name type="scientific">Bradyrhizobium erythrophlei</name>
    <dbReference type="NCBI Taxonomy" id="1437360"/>
    <lineage>
        <taxon>Bacteria</taxon>
        <taxon>Pseudomonadati</taxon>
        <taxon>Pseudomonadota</taxon>
        <taxon>Alphaproteobacteria</taxon>
        <taxon>Hyphomicrobiales</taxon>
        <taxon>Nitrobacteraceae</taxon>
        <taxon>Bradyrhizobium</taxon>
    </lineage>
</organism>
<sequence>MRRAFWPDRSGASALEFGLIAPFFFAFLFGVIEFGLLMWTQVGMQHAVAVTARCASVNTALCPTGNPSAIATYATQQAFGLSLPSSTFTYSAAACGSQVSANYQFQFPQILNLAPFTLTAAACFPA</sequence>
<evidence type="ECO:0000256" key="1">
    <source>
        <dbReference type="SAM" id="Phobius"/>
    </source>
</evidence>
<dbReference type="InterPro" id="IPR012495">
    <property type="entry name" value="TadE-like_dom"/>
</dbReference>
<evidence type="ECO:0000259" key="2">
    <source>
        <dbReference type="Pfam" id="PF07811"/>
    </source>
</evidence>
<accession>A0A1H5DC08</accession>
<feature type="domain" description="TadE-like" evidence="2">
    <location>
        <begin position="11"/>
        <end position="53"/>
    </location>
</feature>